<gene>
    <name evidence="1" type="ORF">H4O18_04465</name>
</gene>
<dbReference type="EMBL" id="JACLHY010000002">
    <property type="protein sequence ID" value="MBC8767238.1"/>
    <property type="molecule type" value="Genomic_DNA"/>
</dbReference>
<organism evidence="1 2">
    <name type="scientific">Arenibacter arenosicollis</name>
    <dbReference type="NCBI Taxonomy" id="2762274"/>
    <lineage>
        <taxon>Bacteria</taxon>
        <taxon>Pseudomonadati</taxon>
        <taxon>Bacteroidota</taxon>
        <taxon>Flavobacteriia</taxon>
        <taxon>Flavobacteriales</taxon>
        <taxon>Flavobacteriaceae</taxon>
        <taxon>Arenibacter</taxon>
    </lineage>
</organism>
<sequence length="93" mass="10727">MKIGRSHLMAFISKDDGFTWSNGLLLDQRKDVSYPDGQQTAEGTIYITYDYKRRSDQKIYLTNFSEDDVMFGTSKTILEVYNRRMLISQGGAQ</sequence>
<keyword evidence="2" id="KW-1185">Reference proteome</keyword>
<protein>
    <submittedName>
        <fullName evidence="1">Exo-alpha-sialidase</fullName>
    </submittedName>
</protein>
<reference evidence="1 2" key="1">
    <citation type="submission" date="2020-08" db="EMBL/GenBank/DDBJ databases">
        <title>Arenibacter gaetbuli sp. nov., isolated from a sand dune.</title>
        <authorList>
            <person name="Park S."/>
            <person name="Yoon J.-H."/>
        </authorList>
    </citation>
    <scope>NUCLEOTIDE SEQUENCE [LARGE SCALE GENOMIC DNA]</scope>
    <source>
        <strain evidence="1 2">BSSL-BM3</strain>
    </source>
</reference>
<dbReference type="SUPFAM" id="SSF50939">
    <property type="entry name" value="Sialidases"/>
    <property type="match status" value="1"/>
</dbReference>
<dbReference type="Proteomes" id="UP000618952">
    <property type="component" value="Unassembled WGS sequence"/>
</dbReference>
<proteinExistence type="predicted"/>
<accession>A0ABR7QJ76</accession>
<dbReference type="CDD" id="cd15482">
    <property type="entry name" value="Sialidase_non-viral"/>
    <property type="match status" value="1"/>
</dbReference>
<name>A0ABR7QJ76_9FLAO</name>
<dbReference type="Gene3D" id="2.120.10.10">
    <property type="match status" value="1"/>
</dbReference>
<evidence type="ECO:0000313" key="2">
    <source>
        <dbReference type="Proteomes" id="UP000618952"/>
    </source>
</evidence>
<evidence type="ECO:0000313" key="1">
    <source>
        <dbReference type="EMBL" id="MBC8767238.1"/>
    </source>
</evidence>
<dbReference type="InterPro" id="IPR036278">
    <property type="entry name" value="Sialidase_sf"/>
</dbReference>
<dbReference type="RefSeq" id="WP_187581902.1">
    <property type="nucleotide sequence ID" value="NZ_JACLHY010000002.1"/>
</dbReference>
<comment type="caution">
    <text evidence="1">The sequence shown here is derived from an EMBL/GenBank/DDBJ whole genome shotgun (WGS) entry which is preliminary data.</text>
</comment>